<dbReference type="Pfam" id="PF03379">
    <property type="entry name" value="CcmB"/>
    <property type="match status" value="1"/>
</dbReference>
<evidence type="ECO:0000256" key="13">
    <source>
        <dbReference type="SAM" id="Phobius"/>
    </source>
</evidence>
<evidence type="ECO:0000313" key="15">
    <source>
        <dbReference type="Proteomes" id="UP000008952"/>
    </source>
</evidence>
<sequence>MKALFWRDLKMAFGPSSSLLTGLIFFAIIIIIMPFALGPDQMLLARIGPGMLWIAALLATLLGLDKLFQSDNDDGSLDILILADQHKSLSVIVFIKCAAHWCATVLPLILVTPVLCLMLHLEIKLAISIMISLLCGTPAITLIGAVGAALATVLPKGGILMSIIVLPLTVPVIIFGVSAAYAATNHDVSFINPLIFLIALSLFFSILGPFAASFALKALSE</sequence>
<accession>J0ZRB6</accession>
<reference evidence="14 15" key="1">
    <citation type="submission" date="2012-03" db="EMBL/GenBank/DDBJ databases">
        <title>The Genome Sequence of Bartonella tamiae Th239.</title>
        <authorList>
            <consortium name="The Broad Institute Genome Sequencing Platform"/>
            <consortium name="The Broad Institute Genome Sequencing Center for Infectious Disease"/>
            <person name="Feldgarden M."/>
            <person name="Kirby J."/>
            <person name="Kosoy M."/>
            <person name="Birtles R."/>
            <person name="Probert W.S."/>
            <person name="Chiaraviglio L."/>
            <person name="Young S.K."/>
            <person name="Zeng Q."/>
            <person name="Gargeya S."/>
            <person name="Fitzgerald M."/>
            <person name="Haas B."/>
            <person name="Abouelleil A."/>
            <person name="Alvarado L."/>
            <person name="Arachchi H.M."/>
            <person name="Berlin A."/>
            <person name="Chapman S.B."/>
            <person name="Gearin G."/>
            <person name="Goldberg J."/>
            <person name="Griggs A."/>
            <person name="Gujja S."/>
            <person name="Hansen M."/>
            <person name="Heiman D."/>
            <person name="Howarth C."/>
            <person name="Larimer J."/>
            <person name="Lui A."/>
            <person name="MacDonald P.J.P."/>
            <person name="McCowen C."/>
            <person name="Montmayeur A."/>
            <person name="Murphy C."/>
            <person name="Neiman D."/>
            <person name="Pearson M."/>
            <person name="Priest M."/>
            <person name="Roberts A."/>
            <person name="Saif S."/>
            <person name="Shea T."/>
            <person name="Sisk P."/>
            <person name="Stolte C."/>
            <person name="Sykes S."/>
            <person name="Wortman J."/>
            <person name="Nusbaum C."/>
            <person name="Birren B."/>
        </authorList>
    </citation>
    <scope>NUCLEOTIDE SEQUENCE [LARGE SCALE GENOMIC DNA]</scope>
    <source>
        <strain evidence="14 15">Th239</strain>
    </source>
</reference>
<gene>
    <name evidence="14" type="ORF">ME5_00565</name>
</gene>
<dbReference type="GO" id="GO:0017004">
    <property type="term" value="P:cytochrome complex assembly"/>
    <property type="evidence" value="ECO:0007669"/>
    <property type="project" value="UniProtKB-KW"/>
</dbReference>
<feature type="transmembrane region" description="Helical" evidence="13">
    <location>
        <begin position="127"/>
        <end position="151"/>
    </location>
</feature>
<dbReference type="eggNOG" id="COG2386">
    <property type="taxonomic scope" value="Bacteria"/>
</dbReference>
<evidence type="ECO:0000256" key="1">
    <source>
        <dbReference type="ARBA" id="ARBA00002442"/>
    </source>
</evidence>
<comment type="caution">
    <text evidence="14">The sequence shown here is derived from an EMBL/GenBank/DDBJ whole genome shotgun (WGS) entry which is preliminary data.</text>
</comment>
<dbReference type="RefSeq" id="WP_008038214.1">
    <property type="nucleotide sequence ID" value="NZ_JH725147.1"/>
</dbReference>
<dbReference type="PANTHER" id="PTHR30070:SF1">
    <property type="entry name" value="CYTOCHROME C BIOGENESIS B-RELATED"/>
    <property type="match status" value="1"/>
</dbReference>
<keyword evidence="6 12" id="KW-1003">Cell membrane</keyword>
<feature type="transmembrane region" description="Helical" evidence="13">
    <location>
        <begin position="43"/>
        <end position="64"/>
    </location>
</feature>
<feature type="transmembrane region" description="Helical" evidence="13">
    <location>
        <begin position="158"/>
        <end position="182"/>
    </location>
</feature>
<organism evidence="14 15">
    <name type="scientific">Bartonella tamiae Th239</name>
    <dbReference type="NCBI Taxonomy" id="1094558"/>
    <lineage>
        <taxon>Bacteria</taxon>
        <taxon>Pseudomonadati</taxon>
        <taxon>Pseudomonadota</taxon>
        <taxon>Alphaproteobacteria</taxon>
        <taxon>Hyphomicrobiales</taxon>
        <taxon>Bartonellaceae</taxon>
        <taxon>Bartonella</taxon>
    </lineage>
</organism>
<evidence type="ECO:0000313" key="14">
    <source>
        <dbReference type="EMBL" id="EJF91233.1"/>
    </source>
</evidence>
<evidence type="ECO:0000256" key="6">
    <source>
        <dbReference type="ARBA" id="ARBA00022475"/>
    </source>
</evidence>
<keyword evidence="10 13" id="KW-1133">Transmembrane helix</keyword>
<dbReference type="GO" id="GO:0005886">
    <property type="term" value="C:plasma membrane"/>
    <property type="evidence" value="ECO:0007669"/>
    <property type="project" value="UniProtKB-SubCell"/>
</dbReference>
<feature type="transmembrane region" description="Helical" evidence="13">
    <location>
        <begin position="12"/>
        <end position="37"/>
    </location>
</feature>
<comment type="similarity">
    <text evidence="3 12">Belongs to the CcmB/CycW/HelB family.</text>
</comment>
<evidence type="ECO:0000256" key="2">
    <source>
        <dbReference type="ARBA" id="ARBA00004429"/>
    </source>
</evidence>
<feature type="transmembrane region" description="Helical" evidence="13">
    <location>
        <begin position="194"/>
        <end position="216"/>
    </location>
</feature>
<keyword evidence="8 13" id="KW-0812">Transmembrane</keyword>
<dbReference type="OrthoDB" id="9812915at2"/>
<name>J0ZRB6_9HYPH</name>
<keyword evidence="9 12" id="KW-0201">Cytochrome c-type biogenesis</keyword>
<evidence type="ECO:0000256" key="11">
    <source>
        <dbReference type="ARBA" id="ARBA00023136"/>
    </source>
</evidence>
<dbReference type="EMBL" id="AIMB01000003">
    <property type="protein sequence ID" value="EJF91233.1"/>
    <property type="molecule type" value="Genomic_DNA"/>
</dbReference>
<evidence type="ECO:0000256" key="3">
    <source>
        <dbReference type="ARBA" id="ARBA00010544"/>
    </source>
</evidence>
<proteinExistence type="inferred from homology"/>
<dbReference type="PANTHER" id="PTHR30070">
    <property type="entry name" value="HEME EXPORTER PROTEIN B"/>
    <property type="match status" value="1"/>
</dbReference>
<dbReference type="InterPro" id="IPR026031">
    <property type="entry name" value="Cyt_c_CcmB_bac"/>
</dbReference>
<dbReference type="AlphaFoldDB" id="J0ZRB6"/>
<dbReference type="STRING" id="1094558.ME5_00565"/>
<comment type="function">
    <text evidence="1 12">Required for the export of heme to the periplasm for the biogenesis of c-type cytochromes.</text>
</comment>
<dbReference type="GO" id="GO:1903607">
    <property type="term" value="P:cytochrome c biosynthetic process"/>
    <property type="evidence" value="ECO:0007669"/>
    <property type="project" value="TreeGrafter"/>
</dbReference>
<dbReference type="GO" id="GO:0015232">
    <property type="term" value="F:heme transmembrane transporter activity"/>
    <property type="evidence" value="ECO:0007669"/>
    <property type="project" value="InterPro"/>
</dbReference>
<dbReference type="Proteomes" id="UP000008952">
    <property type="component" value="Unassembled WGS sequence"/>
</dbReference>
<keyword evidence="11 12" id="KW-0472">Membrane</keyword>
<evidence type="ECO:0000256" key="7">
    <source>
        <dbReference type="ARBA" id="ARBA00022519"/>
    </source>
</evidence>
<dbReference type="HOGENOM" id="CLU_079069_1_0_5"/>
<evidence type="ECO:0000256" key="9">
    <source>
        <dbReference type="ARBA" id="ARBA00022748"/>
    </source>
</evidence>
<feature type="transmembrane region" description="Helical" evidence="13">
    <location>
        <begin position="98"/>
        <end position="121"/>
    </location>
</feature>
<comment type="subcellular location">
    <subcellularLocation>
        <location evidence="2">Cell inner membrane</location>
        <topology evidence="2">Multi-pass membrane protein</topology>
    </subcellularLocation>
</comment>
<protein>
    <recommendedName>
        <fullName evidence="4 12">Heme exporter protein B</fullName>
    </recommendedName>
</protein>
<dbReference type="PATRIC" id="fig|1094558.3.peg.626"/>
<evidence type="ECO:0000256" key="8">
    <source>
        <dbReference type="ARBA" id="ARBA00022692"/>
    </source>
</evidence>
<keyword evidence="15" id="KW-1185">Reference proteome</keyword>
<dbReference type="PIRSF" id="PIRSF002764">
    <property type="entry name" value="CcmB"/>
    <property type="match status" value="1"/>
</dbReference>
<dbReference type="PRINTS" id="PR01414">
    <property type="entry name" value="CCMBBIOGNSIS"/>
</dbReference>
<evidence type="ECO:0000256" key="12">
    <source>
        <dbReference type="PIRNR" id="PIRNR002764"/>
    </source>
</evidence>
<evidence type="ECO:0000256" key="5">
    <source>
        <dbReference type="ARBA" id="ARBA00022448"/>
    </source>
</evidence>
<keyword evidence="7 12" id="KW-0997">Cell inner membrane</keyword>
<dbReference type="NCBIfam" id="TIGR01190">
    <property type="entry name" value="ccmB"/>
    <property type="match status" value="1"/>
</dbReference>
<evidence type="ECO:0000256" key="4">
    <source>
        <dbReference type="ARBA" id="ARBA00016452"/>
    </source>
</evidence>
<keyword evidence="5 12" id="KW-0813">Transport</keyword>
<dbReference type="InterPro" id="IPR003544">
    <property type="entry name" value="Cyt_c_biogenesis_CcmB"/>
</dbReference>
<evidence type="ECO:0000256" key="10">
    <source>
        <dbReference type="ARBA" id="ARBA00022989"/>
    </source>
</evidence>